<dbReference type="Proteomes" id="UP001143910">
    <property type="component" value="Unassembled WGS sequence"/>
</dbReference>
<proteinExistence type="predicted"/>
<comment type="caution">
    <text evidence="1">The sequence shown here is derived from an EMBL/GenBank/DDBJ whole genome shotgun (WGS) entry which is preliminary data.</text>
</comment>
<gene>
    <name evidence="1" type="ORF">NQ176_g8171</name>
</gene>
<reference evidence="1" key="1">
    <citation type="submission" date="2022-08" db="EMBL/GenBank/DDBJ databases">
        <title>Genome Sequence of Lecanicillium fungicola.</title>
        <authorList>
            <person name="Buettner E."/>
        </authorList>
    </citation>
    <scope>NUCLEOTIDE SEQUENCE</scope>
    <source>
        <strain evidence="1">Babe33</strain>
    </source>
</reference>
<evidence type="ECO:0000313" key="2">
    <source>
        <dbReference type="Proteomes" id="UP001143910"/>
    </source>
</evidence>
<evidence type="ECO:0000313" key="1">
    <source>
        <dbReference type="EMBL" id="KAJ2970476.1"/>
    </source>
</evidence>
<protein>
    <submittedName>
        <fullName evidence="1">Uncharacterized protein</fullName>
    </submittedName>
</protein>
<keyword evidence="2" id="KW-1185">Reference proteome</keyword>
<accession>A0ACC1MVS8</accession>
<organism evidence="1 2">
    <name type="scientific">Zarea fungicola</name>
    <dbReference type="NCBI Taxonomy" id="93591"/>
    <lineage>
        <taxon>Eukaryota</taxon>
        <taxon>Fungi</taxon>
        <taxon>Dikarya</taxon>
        <taxon>Ascomycota</taxon>
        <taxon>Pezizomycotina</taxon>
        <taxon>Sordariomycetes</taxon>
        <taxon>Hypocreomycetidae</taxon>
        <taxon>Hypocreales</taxon>
        <taxon>Cordycipitaceae</taxon>
        <taxon>Zarea</taxon>
    </lineage>
</organism>
<sequence>MTFVDEGKKMRTQGRRGHQDTARHVPCKEDRYRRPKIKNEDSQPFLSNANVPVTAGEEVYPSKKDGQLILMASPRAEQDQLVSCFIAAMFPLGAASMQTSLLGTWLWHIPPRLGMNAALDYAALAVALAYFGKTTEDSLALKGAESSYGAALQNLAVMLEMESKQFQPEVLCATMLLGQYELFAGTSHAFIRHAGGASRLMRLRGARRSYESAFDAQATDRVEFKIAEAIVSKEPCFLEQAAWQAVPDGLIKFPLLPKDAVLYHRIFCHYSSIPGLLKSFGEVTHDTSQDIIANLLSKSSALCERMKKWYTDYLSFGGGYRTPVLVEKSMVGEDDSMFKRVYIYYDAISAANITAYYAYRLLLQQRMDTLQPGFYSADNIWLAESICMSVDYLSRLKFTGATVLRLSLPIAQLVLPAKYQAWITSKLTPFSRGPYGQDLLPAISSDFRFYRDWRI</sequence>
<name>A0ACC1MVS8_9HYPO</name>
<dbReference type="EMBL" id="JANJQO010001529">
    <property type="protein sequence ID" value="KAJ2970476.1"/>
    <property type="molecule type" value="Genomic_DNA"/>
</dbReference>